<dbReference type="EMBL" id="JH767176">
    <property type="protein sequence ID" value="EQC30400.1"/>
    <property type="molecule type" value="Genomic_DNA"/>
</dbReference>
<dbReference type="Gene3D" id="3.40.50.300">
    <property type="entry name" value="P-loop containing nucleotide triphosphate hydrolases"/>
    <property type="match status" value="1"/>
</dbReference>
<organism evidence="4 5">
    <name type="scientific">Saprolegnia diclina (strain VS20)</name>
    <dbReference type="NCBI Taxonomy" id="1156394"/>
    <lineage>
        <taxon>Eukaryota</taxon>
        <taxon>Sar</taxon>
        <taxon>Stramenopiles</taxon>
        <taxon>Oomycota</taxon>
        <taxon>Saprolegniomycetes</taxon>
        <taxon>Saprolegniales</taxon>
        <taxon>Saprolegniaceae</taxon>
        <taxon>Saprolegnia</taxon>
    </lineage>
</organism>
<name>T0QA75_SAPDV</name>
<dbReference type="InterPro" id="IPR001208">
    <property type="entry name" value="MCM_dom"/>
</dbReference>
<evidence type="ECO:0000259" key="3">
    <source>
        <dbReference type="PROSITE" id="PS50051"/>
    </source>
</evidence>
<dbReference type="InterPro" id="IPR027417">
    <property type="entry name" value="P-loop_NTPase"/>
</dbReference>
<proteinExistence type="predicted"/>
<dbReference type="Pfam" id="PF00493">
    <property type="entry name" value="MCM"/>
    <property type="match status" value="1"/>
</dbReference>
<keyword evidence="2" id="KW-0067">ATP-binding</keyword>
<evidence type="ECO:0000256" key="1">
    <source>
        <dbReference type="ARBA" id="ARBA00022741"/>
    </source>
</evidence>
<dbReference type="GO" id="GO:0003697">
    <property type="term" value="F:single-stranded DNA binding"/>
    <property type="evidence" value="ECO:0007669"/>
    <property type="project" value="TreeGrafter"/>
</dbReference>
<gene>
    <name evidence="4" type="ORF">SDRG_11975</name>
</gene>
<dbReference type="Proteomes" id="UP000030762">
    <property type="component" value="Unassembled WGS sequence"/>
</dbReference>
<dbReference type="GO" id="GO:0042555">
    <property type="term" value="C:MCM complex"/>
    <property type="evidence" value="ECO:0007669"/>
    <property type="project" value="TreeGrafter"/>
</dbReference>
<keyword evidence="1" id="KW-0547">Nucleotide-binding</keyword>
<dbReference type="GO" id="GO:0006271">
    <property type="term" value="P:DNA strand elongation involved in DNA replication"/>
    <property type="evidence" value="ECO:0007669"/>
    <property type="project" value="TreeGrafter"/>
</dbReference>
<dbReference type="eggNOG" id="KOG0482">
    <property type="taxonomic scope" value="Eukaryota"/>
</dbReference>
<protein>
    <recommendedName>
        <fullName evidence="3">MCM C-terminal AAA(+) ATPase domain-containing protein</fullName>
    </recommendedName>
</protein>
<dbReference type="AlphaFoldDB" id="T0QA75"/>
<evidence type="ECO:0000256" key="2">
    <source>
        <dbReference type="ARBA" id="ARBA00022840"/>
    </source>
</evidence>
<dbReference type="RefSeq" id="XP_008616253.1">
    <property type="nucleotide sequence ID" value="XM_008618031.1"/>
</dbReference>
<feature type="domain" description="MCM C-terminal AAA(+) ATPase" evidence="3">
    <location>
        <begin position="1"/>
        <end position="52"/>
    </location>
</feature>
<dbReference type="GeneID" id="19952702"/>
<dbReference type="STRING" id="1156394.T0QA75"/>
<evidence type="ECO:0000313" key="4">
    <source>
        <dbReference type="EMBL" id="EQC30400.1"/>
    </source>
</evidence>
<dbReference type="InterPro" id="IPR031327">
    <property type="entry name" value="MCM"/>
</dbReference>
<accession>T0QA75</accession>
<dbReference type="GO" id="GO:0005634">
    <property type="term" value="C:nucleus"/>
    <property type="evidence" value="ECO:0007669"/>
    <property type="project" value="TreeGrafter"/>
</dbReference>
<reference evidence="4 5" key="1">
    <citation type="submission" date="2012-04" db="EMBL/GenBank/DDBJ databases">
        <title>The Genome Sequence of Saprolegnia declina VS20.</title>
        <authorList>
            <consortium name="The Broad Institute Genome Sequencing Platform"/>
            <person name="Russ C."/>
            <person name="Nusbaum C."/>
            <person name="Tyler B."/>
            <person name="van West P."/>
            <person name="Dieguez-Uribeondo J."/>
            <person name="de Bruijn I."/>
            <person name="Tripathy S."/>
            <person name="Jiang R."/>
            <person name="Young S.K."/>
            <person name="Zeng Q."/>
            <person name="Gargeya S."/>
            <person name="Fitzgerald M."/>
            <person name="Haas B."/>
            <person name="Abouelleil A."/>
            <person name="Alvarado L."/>
            <person name="Arachchi H.M."/>
            <person name="Berlin A."/>
            <person name="Chapman S.B."/>
            <person name="Goldberg J."/>
            <person name="Griggs A."/>
            <person name="Gujja S."/>
            <person name="Hansen M."/>
            <person name="Howarth C."/>
            <person name="Imamovic A."/>
            <person name="Larimer J."/>
            <person name="McCowen C."/>
            <person name="Montmayeur A."/>
            <person name="Murphy C."/>
            <person name="Neiman D."/>
            <person name="Pearson M."/>
            <person name="Priest M."/>
            <person name="Roberts A."/>
            <person name="Saif S."/>
            <person name="Shea T."/>
            <person name="Sisk P."/>
            <person name="Sykes S."/>
            <person name="Wortman J."/>
            <person name="Nusbaum C."/>
            <person name="Birren B."/>
        </authorList>
    </citation>
    <scope>NUCLEOTIDE SEQUENCE [LARGE SCALE GENOMIC DNA]</scope>
    <source>
        <strain evidence="4 5">VS20</strain>
    </source>
</reference>
<dbReference type="GO" id="GO:0000727">
    <property type="term" value="P:double-strand break repair via break-induced replication"/>
    <property type="evidence" value="ECO:0007669"/>
    <property type="project" value="TreeGrafter"/>
</dbReference>
<dbReference type="GO" id="GO:0017116">
    <property type="term" value="F:single-stranded DNA helicase activity"/>
    <property type="evidence" value="ECO:0007669"/>
    <property type="project" value="TreeGrafter"/>
</dbReference>
<dbReference type="PANTHER" id="PTHR11630:SF26">
    <property type="entry name" value="DNA REPLICATION LICENSING FACTOR MCM7"/>
    <property type="match status" value="1"/>
</dbReference>
<evidence type="ECO:0000313" key="5">
    <source>
        <dbReference type="Proteomes" id="UP000030762"/>
    </source>
</evidence>
<dbReference type="PROSITE" id="PS50051">
    <property type="entry name" value="MCM_2"/>
    <property type="match status" value="1"/>
</dbReference>
<sequence>MGDPGEAKRKLLQLITTVSPRDIHATGKGSCGVGLTAAVVREQITKEMKAAR</sequence>
<dbReference type="VEuPathDB" id="FungiDB:SDRG_11975"/>
<dbReference type="InParanoid" id="T0QA75"/>
<dbReference type="GO" id="GO:0006270">
    <property type="term" value="P:DNA replication initiation"/>
    <property type="evidence" value="ECO:0007669"/>
    <property type="project" value="TreeGrafter"/>
</dbReference>
<dbReference type="GO" id="GO:0005524">
    <property type="term" value="F:ATP binding"/>
    <property type="evidence" value="ECO:0007669"/>
    <property type="project" value="UniProtKB-KW"/>
</dbReference>
<keyword evidence="5" id="KW-1185">Reference proteome</keyword>
<dbReference type="OrthoDB" id="1882346at2759"/>
<dbReference type="PANTHER" id="PTHR11630">
    <property type="entry name" value="DNA REPLICATION LICENSING FACTOR MCM FAMILY MEMBER"/>
    <property type="match status" value="1"/>
</dbReference>